<dbReference type="EMBL" id="JAQQWE010000005">
    <property type="protein sequence ID" value="KAK7952378.1"/>
    <property type="molecule type" value="Genomic_DNA"/>
</dbReference>
<keyword evidence="3" id="KW-1185">Reference proteome</keyword>
<evidence type="ECO:0000313" key="2">
    <source>
        <dbReference type="EMBL" id="KAK7952378.1"/>
    </source>
</evidence>
<comment type="caution">
    <text evidence="2">The sequence shown here is derived from an EMBL/GenBank/DDBJ whole genome shotgun (WGS) entry which is preliminary data.</text>
</comment>
<gene>
    <name evidence="2" type="ORF">PG986_008106</name>
</gene>
<feature type="region of interest" description="Disordered" evidence="1">
    <location>
        <begin position="62"/>
        <end position="118"/>
    </location>
</feature>
<dbReference type="RefSeq" id="XP_066700440.1">
    <property type="nucleotide sequence ID" value="XM_066844328.1"/>
</dbReference>
<evidence type="ECO:0000313" key="3">
    <source>
        <dbReference type="Proteomes" id="UP001391051"/>
    </source>
</evidence>
<accession>A0ABR1QEG8</accession>
<protein>
    <submittedName>
        <fullName evidence="2">Uncharacterized protein</fullName>
    </submittedName>
</protein>
<dbReference type="Proteomes" id="UP001391051">
    <property type="component" value="Unassembled WGS sequence"/>
</dbReference>
<sequence>MHGPSTVIVASCWPSPGLFPGSDTAVREQSKRRAEIARQYEPTLPGRSSASCDVSGVDGFSYRKEDFDAPHGANVGEGQERRRQVVAHPTTSRLAPSSEPHRSFGTENGKPPGGAAEQ</sequence>
<proteinExistence type="predicted"/>
<reference evidence="2 3" key="1">
    <citation type="submission" date="2023-01" db="EMBL/GenBank/DDBJ databases">
        <title>Analysis of 21 Apiospora genomes using comparative genomics revels a genus with tremendous synthesis potential of carbohydrate active enzymes and secondary metabolites.</title>
        <authorList>
            <person name="Sorensen T."/>
        </authorList>
    </citation>
    <scope>NUCLEOTIDE SEQUENCE [LARGE SCALE GENOMIC DNA]</scope>
    <source>
        <strain evidence="2 3">CBS 24483</strain>
    </source>
</reference>
<name>A0ABR1QEG8_9PEZI</name>
<evidence type="ECO:0000256" key="1">
    <source>
        <dbReference type="SAM" id="MobiDB-lite"/>
    </source>
</evidence>
<dbReference type="GeneID" id="92077390"/>
<organism evidence="2 3">
    <name type="scientific">Apiospora aurea</name>
    <dbReference type="NCBI Taxonomy" id="335848"/>
    <lineage>
        <taxon>Eukaryota</taxon>
        <taxon>Fungi</taxon>
        <taxon>Dikarya</taxon>
        <taxon>Ascomycota</taxon>
        <taxon>Pezizomycotina</taxon>
        <taxon>Sordariomycetes</taxon>
        <taxon>Xylariomycetidae</taxon>
        <taxon>Amphisphaeriales</taxon>
        <taxon>Apiosporaceae</taxon>
        <taxon>Apiospora</taxon>
    </lineage>
</organism>